<dbReference type="EMBL" id="CAJVQC010002353">
    <property type="protein sequence ID" value="CAG8510079.1"/>
    <property type="molecule type" value="Genomic_DNA"/>
</dbReference>
<comment type="caution">
    <text evidence="1">The sequence shown here is derived from an EMBL/GenBank/DDBJ whole genome shotgun (WGS) entry which is preliminary data.</text>
</comment>
<keyword evidence="2" id="KW-1185">Reference proteome</keyword>
<proteinExistence type="predicted"/>
<evidence type="ECO:0000313" key="2">
    <source>
        <dbReference type="Proteomes" id="UP000789920"/>
    </source>
</evidence>
<protein>
    <submittedName>
        <fullName evidence="1">32347_t:CDS:1</fullName>
    </submittedName>
</protein>
<accession>A0ACA9L6J9</accession>
<gene>
    <name evidence="1" type="ORF">RPERSI_LOCUS2218</name>
</gene>
<dbReference type="Proteomes" id="UP000789920">
    <property type="component" value="Unassembled WGS sequence"/>
</dbReference>
<sequence>MQKNYKLFFLLIFGLEQLYQTSIPFSPITPSLLPPNNNIALQKAQDINNLIATIQALDNQIQNQTNTVTNNTNHLEQRETKLIKIISFADAFGHWDTPNQVDRPSETVDQYAMCLHELYCQLETNANVYSEIKKVHKFTTSLRTELQIAVCLFASVNTEAYVRKRKKVVEENKTPEVQNIVVNDPQAESSKTPKAKKKRNPLQGTRFHKPTIGKDVQNYSIVQNLQQIKANISIAQLAAKNPKYLRELQKKKIKSAPKPIVTAQYADDRKFRTTVKQIYVTRIPGVETIFKGKTKEKSSDKSESEYESSSEFDKSTKYKDKQLEKKNLYS</sequence>
<organism evidence="1 2">
    <name type="scientific">Racocetra persica</name>
    <dbReference type="NCBI Taxonomy" id="160502"/>
    <lineage>
        <taxon>Eukaryota</taxon>
        <taxon>Fungi</taxon>
        <taxon>Fungi incertae sedis</taxon>
        <taxon>Mucoromycota</taxon>
        <taxon>Glomeromycotina</taxon>
        <taxon>Glomeromycetes</taxon>
        <taxon>Diversisporales</taxon>
        <taxon>Gigasporaceae</taxon>
        <taxon>Racocetra</taxon>
    </lineage>
</organism>
<name>A0ACA9L6J9_9GLOM</name>
<reference evidence="1" key="1">
    <citation type="submission" date="2021-06" db="EMBL/GenBank/DDBJ databases">
        <authorList>
            <person name="Kallberg Y."/>
            <person name="Tangrot J."/>
            <person name="Rosling A."/>
        </authorList>
    </citation>
    <scope>NUCLEOTIDE SEQUENCE</scope>
    <source>
        <strain evidence="1">MA461A</strain>
    </source>
</reference>
<evidence type="ECO:0000313" key="1">
    <source>
        <dbReference type="EMBL" id="CAG8510079.1"/>
    </source>
</evidence>